<dbReference type="InterPro" id="IPR001789">
    <property type="entry name" value="Sig_transdc_resp-reg_receiver"/>
</dbReference>
<proteinExistence type="inferred from homology"/>
<keyword evidence="13" id="KW-0472">Membrane</keyword>
<dbReference type="Gene3D" id="1.10.287.130">
    <property type="match status" value="1"/>
</dbReference>
<dbReference type="CDD" id="cd00082">
    <property type="entry name" value="HisKA"/>
    <property type="match status" value="1"/>
</dbReference>
<dbReference type="Pfam" id="PF02518">
    <property type="entry name" value="HATPase_c"/>
    <property type="match status" value="1"/>
</dbReference>
<dbReference type="SMART" id="SM00065">
    <property type="entry name" value="GAF"/>
    <property type="match status" value="1"/>
</dbReference>
<dbReference type="InterPro" id="IPR003018">
    <property type="entry name" value="GAF"/>
</dbReference>
<dbReference type="InterPro" id="IPR036097">
    <property type="entry name" value="HisK_dim/P_sf"/>
</dbReference>
<keyword evidence="7" id="KW-0418">Kinase</keyword>
<dbReference type="CDD" id="cd17546">
    <property type="entry name" value="REC_hyHK_CKI1_RcsC-like"/>
    <property type="match status" value="1"/>
</dbReference>
<dbReference type="PANTHER" id="PTHR45339:SF1">
    <property type="entry name" value="HYBRID SIGNAL TRANSDUCTION HISTIDINE KINASE J"/>
    <property type="match status" value="1"/>
</dbReference>
<keyword evidence="8" id="KW-0067">ATP-binding</keyword>
<keyword evidence="6" id="KW-0547">Nucleotide-binding</keyword>
<dbReference type="InterPro" id="IPR029016">
    <property type="entry name" value="GAF-like_dom_sf"/>
</dbReference>
<dbReference type="CDD" id="cd16922">
    <property type="entry name" value="HATPase_EvgS-ArcB-TorS-like"/>
    <property type="match status" value="1"/>
</dbReference>
<dbReference type="SUPFAM" id="SSF47384">
    <property type="entry name" value="Homodimeric domain of signal transducing histidine kinase"/>
    <property type="match status" value="1"/>
</dbReference>
<evidence type="ECO:0000259" key="14">
    <source>
        <dbReference type="PROSITE" id="PS50109"/>
    </source>
</evidence>
<dbReference type="Pfam" id="PF00512">
    <property type="entry name" value="HisKA"/>
    <property type="match status" value="1"/>
</dbReference>
<evidence type="ECO:0000313" key="16">
    <source>
        <dbReference type="EMBL" id="MBB6634286.1"/>
    </source>
</evidence>
<dbReference type="GO" id="GO:0005524">
    <property type="term" value="F:ATP binding"/>
    <property type="evidence" value="ECO:0007669"/>
    <property type="project" value="UniProtKB-KW"/>
</dbReference>
<dbReference type="SMART" id="SM00448">
    <property type="entry name" value="REC"/>
    <property type="match status" value="3"/>
</dbReference>
<evidence type="ECO:0000256" key="7">
    <source>
        <dbReference type="ARBA" id="ARBA00022777"/>
    </source>
</evidence>
<dbReference type="Gene3D" id="3.40.50.2300">
    <property type="match status" value="3"/>
</dbReference>
<dbReference type="InterPro" id="IPR005467">
    <property type="entry name" value="His_kinase_dom"/>
</dbReference>
<dbReference type="FunFam" id="3.30.565.10:FF:000010">
    <property type="entry name" value="Sensor histidine kinase RcsC"/>
    <property type="match status" value="1"/>
</dbReference>
<feature type="domain" description="Histidine kinase" evidence="14">
    <location>
        <begin position="545"/>
        <end position="770"/>
    </location>
</feature>
<dbReference type="InterPro" id="IPR036890">
    <property type="entry name" value="HATPase_C_sf"/>
</dbReference>
<dbReference type="EC" id="2.7.13.3" evidence="3"/>
<dbReference type="PROSITE" id="PS50109">
    <property type="entry name" value="HIS_KIN"/>
    <property type="match status" value="1"/>
</dbReference>
<dbReference type="SUPFAM" id="SSF52172">
    <property type="entry name" value="CheY-like"/>
    <property type="match status" value="3"/>
</dbReference>
<reference evidence="16 17" key="1">
    <citation type="submission" date="2020-08" db="EMBL/GenBank/DDBJ databases">
        <title>Cohnella phylogeny.</title>
        <authorList>
            <person name="Dunlap C."/>
        </authorList>
    </citation>
    <scope>NUCLEOTIDE SEQUENCE [LARGE SCALE GENOMIC DNA]</scope>
    <source>
        <strain evidence="16 17">DSM 25241</strain>
    </source>
</reference>
<feature type="transmembrane region" description="Helical" evidence="13">
    <location>
        <begin position="15"/>
        <end position="33"/>
    </location>
</feature>
<dbReference type="InterPro" id="IPR011006">
    <property type="entry name" value="CheY-like_superfamily"/>
</dbReference>
<evidence type="ECO:0000256" key="10">
    <source>
        <dbReference type="ARBA" id="ARBA00074306"/>
    </source>
</evidence>
<dbReference type="Gene3D" id="3.30.450.40">
    <property type="match status" value="1"/>
</dbReference>
<comment type="catalytic activity">
    <reaction evidence="1">
        <text>ATP + protein L-histidine = ADP + protein N-phospho-L-histidine.</text>
        <dbReference type="EC" id="2.7.13.3"/>
    </reaction>
</comment>
<dbReference type="InterPro" id="IPR007891">
    <property type="entry name" value="CHASE3"/>
</dbReference>
<feature type="domain" description="Response regulatory" evidence="15">
    <location>
        <begin position="952"/>
        <end position="1068"/>
    </location>
</feature>
<evidence type="ECO:0000256" key="11">
    <source>
        <dbReference type="PROSITE-ProRule" id="PRU00169"/>
    </source>
</evidence>
<evidence type="ECO:0000256" key="4">
    <source>
        <dbReference type="ARBA" id="ARBA00022553"/>
    </source>
</evidence>
<dbReference type="GO" id="GO:0000155">
    <property type="term" value="F:phosphorelay sensor kinase activity"/>
    <property type="evidence" value="ECO:0007669"/>
    <property type="project" value="InterPro"/>
</dbReference>
<gene>
    <name evidence="16" type="ORF">H7B67_09205</name>
</gene>
<keyword evidence="12" id="KW-0175">Coiled coil</keyword>
<evidence type="ECO:0000256" key="13">
    <source>
        <dbReference type="SAM" id="Phobius"/>
    </source>
</evidence>
<comment type="similarity">
    <text evidence="2">In the N-terminal section; belongs to the phytochrome family.</text>
</comment>
<dbReference type="AlphaFoldDB" id="A0A841SUK7"/>
<evidence type="ECO:0000259" key="15">
    <source>
        <dbReference type="PROSITE" id="PS50110"/>
    </source>
</evidence>
<dbReference type="Pfam" id="PF05227">
    <property type="entry name" value="CHASE3"/>
    <property type="match status" value="1"/>
</dbReference>
<organism evidence="16 17">
    <name type="scientific">Cohnella thailandensis</name>
    <dbReference type="NCBI Taxonomy" id="557557"/>
    <lineage>
        <taxon>Bacteria</taxon>
        <taxon>Bacillati</taxon>
        <taxon>Bacillota</taxon>
        <taxon>Bacilli</taxon>
        <taxon>Bacillales</taxon>
        <taxon>Paenibacillaceae</taxon>
        <taxon>Cohnella</taxon>
    </lineage>
</organism>
<evidence type="ECO:0000256" key="12">
    <source>
        <dbReference type="SAM" id="Coils"/>
    </source>
</evidence>
<dbReference type="InterPro" id="IPR003594">
    <property type="entry name" value="HATPase_dom"/>
</dbReference>
<feature type="modified residue" description="4-aspartylphosphate" evidence="11">
    <location>
        <position position="1001"/>
    </location>
</feature>
<dbReference type="PROSITE" id="PS50110">
    <property type="entry name" value="RESPONSE_REGULATORY"/>
    <property type="match status" value="3"/>
</dbReference>
<feature type="domain" description="Response regulatory" evidence="15">
    <location>
        <begin position="830"/>
        <end position="943"/>
    </location>
</feature>
<dbReference type="CDD" id="cd19410">
    <property type="entry name" value="HK9-like_sensor"/>
    <property type="match status" value="1"/>
</dbReference>
<comment type="caution">
    <text evidence="16">The sequence shown here is derived from an EMBL/GenBank/DDBJ whole genome shotgun (WGS) entry which is preliminary data.</text>
</comment>
<dbReference type="PRINTS" id="PR00344">
    <property type="entry name" value="BCTRLSENSOR"/>
</dbReference>
<evidence type="ECO:0000313" key="17">
    <source>
        <dbReference type="Proteomes" id="UP000535838"/>
    </source>
</evidence>
<dbReference type="EMBL" id="JACJVQ010000006">
    <property type="protein sequence ID" value="MBB6634286.1"/>
    <property type="molecule type" value="Genomic_DNA"/>
</dbReference>
<dbReference type="Gene3D" id="6.10.340.10">
    <property type="match status" value="1"/>
</dbReference>
<evidence type="ECO:0000256" key="3">
    <source>
        <dbReference type="ARBA" id="ARBA00012438"/>
    </source>
</evidence>
<keyword evidence="13" id="KW-0812">Transmembrane</keyword>
<keyword evidence="13" id="KW-1133">Transmembrane helix</keyword>
<dbReference type="SMART" id="SM00388">
    <property type="entry name" value="HisKA"/>
    <property type="match status" value="1"/>
</dbReference>
<protein>
    <recommendedName>
        <fullName evidence="10">Circadian input-output histidine kinase CikA</fullName>
        <ecNumber evidence="3">2.7.13.3</ecNumber>
    </recommendedName>
</protein>
<sequence length="1217" mass="135861">MSMLRRGRFTIRAKIVTGYIVVLLCLGAALFLLSSRITSMERAIDFVTEHDIEVHELSSQLEKHALDMETGMRGYVITGEDRYLVPYTNAKSGWSSDYEKLYGLIADNPGQLQRLETIRSNIEEWIETAGEQAIAYKREGRTESLDAFFREDTGKKIMDRLRSQLEEFRNVERELTAQRVDSLDKQNEDLQLTLSIIFLLIVALSVAAAATISGSIVRTIQAVIGAISDIAASEGVQSGKRIEVHSRDEMSDLGEATNRLLESQEGENWLQSGIAEVAVSYQGQSQVDQVARTFIAKLAELLGASYGVFYLRSGDVLTKLASYAASKGDPGAESFRLGEGLVGQCALENRIHAIDEVPGGHVKIATGLGESPPRSILIIPVHHEGRVEGVIELASLDAFTSLHLKLAEQIRGTLGMAIGSVLAQMEVKRLLEESQTMAEELQAQTEELQQQAEELKAQSEELTAQQDELRAANDALKKSEDDLKRQQEELEDSNLELTKRSELIVEHARRLEEINERIEQQNSLLERQASDLQTASKYKSEFLANMSHELRTPLNSLLILSQLLAENKEGNLFPKQVEFAHTIHSSGSDLLRLIDEILDLSKVEAGKMKIEMQPLVWEEILDSLRRGFQPLAQRKNVEFLLNLEESLTDRLLLTDTHRLQQVLKNLLSNAFKFTARGKVELRIYPTAHGEIADAVAFEVSDTGIGIPEDKKAIIFEAFQQADGSTSRKYGGTGLGLTISRELAGLLGGRIEVESREGEGSTFTFLLPASRPDAEAPTEGEVAAAESPLAASAPQAASDVLAPSVEWTSPELVADADVPDDRHALEPGDKVLLIIEDDASFANIMLDLARSRKFKGLVALQGDKGLALAKAYKPDAIILDIQLPVIDGWSILERLKQHPELRHIPVHVISVVDEPQQGLTRGAMAYLRKPADKESMENALSRIEAFLDRSLKRLLIVEDDVALRNSMVELIGHDDVIITAVSTGEEALRELETERFDCMVMDLGLADISGFELLDRIRKNAQLRQLPIIIYTGKELDMREEIELKKYAESIIIKNVKSQERLFDETALFLHRVEANLPEDRRNILKKLYNNETAFEGKRLLLVEDDIRNIFALTNVLKSHHLNVSFAENGREALELLEKDPAFDLILMDIMMPEMDGYETMRAIRRMPQFDKLPIIALTAKAMKEDRQRCIEAGASDYISKPIDIDKLLSLLKVWLYT</sequence>
<evidence type="ECO:0000256" key="6">
    <source>
        <dbReference type="ARBA" id="ARBA00022741"/>
    </source>
</evidence>
<feature type="domain" description="Response regulatory" evidence="15">
    <location>
        <begin position="1098"/>
        <end position="1215"/>
    </location>
</feature>
<keyword evidence="4 11" id="KW-0597">Phosphoprotein</keyword>
<dbReference type="Proteomes" id="UP000535838">
    <property type="component" value="Unassembled WGS sequence"/>
</dbReference>
<dbReference type="Gene3D" id="3.30.565.10">
    <property type="entry name" value="Histidine kinase-like ATPase, C-terminal domain"/>
    <property type="match status" value="1"/>
</dbReference>
<feature type="coiled-coil region" evidence="12">
    <location>
        <begin position="424"/>
        <end position="535"/>
    </location>
</feature>
<accession>A0A841SUK7</accession>
<dbReference type="PANTHER" id="PTHR45339">
    <property type="entry name" value="HYBRID SIGNAL TRANSDUCTION HISTIDINE KINASE J"/>
    <property type="match status" value="1"/>
</dbReference>
<dbReference type="Pfam" id="PF13185">
    <property type="entry name" value="GAF_2"/>
    <property type="match status" value="1"/>
</dbReference>
<keyword evidence="5" id="KW-0808">Transferase</keyword>
<evidence type="ECO:0000256" key="2">
    <source>
        <dbReference type="ARBA" id="ARBA00006402"/>
    </source>
</evidence>
<feature type="transmembrane region" description="Helical" evidence="13">
    <location>
        <begin position="192"/>
        <end position="212"/>
    </location>
</feature>
<evidence type="ECO:0000256" key="5">
    <source>
        <dbReference type="ARBA" id="ARBA00022679"/>
    </source>
</evidence>
<dbReference type="SUPFAM" id="SSF55781">
    <property type="entry name" value="GAF domain-like"/>
    <property type="match status" value="1"/>
</dbReference>
<dbReference type="InterPro" id="IPR003661">
    <property type="entry name" value="HisK_dim/P_dom"/>
</dbReference>
<keyword evidence="17" id="KW-1185">Reference proteome</keyword>
<dbReference type="CDD" id="cd00156">
    <property type="entry name" value="REC"/>
    <property type="match status" value="1"/>
</dbReference>
<feature type="modified residue" description="4-aspartylphosphate" evidence="11">
    <location>
        <position position="879"/>
    </location>
</feature>
<feature type="modified residue" description="4-aspartylphosphate" evidence="11">
    <location>
        <position position="1148"/>
    </location>
</feature>
<dbReference type="InterPro" id="IPR004358">
    <property type="entry name" value="Sig_transdc_His_kin-like_C"/>
</dbReference>
<name>A0A841SUK7_9BACL</name>
<evidence type="ECO:0000256" key="1">
    <source>
        <dbReference type="ARBA" id="ARBA00000085"/>
    </source>
</evidence>
<dbReference type="SMART" id="SM00387">
    <property type="entry name" value="HATPase_c"/>
    <property type="match status" value="1"/>
</dbReference>
<evidence type="ECO:0000256" key="8">
    <source>
        <dbReference type="ARBA" id="ARBA00022840"/>
    </source>
</evidence>
<evidence type="ECO:0000256" key="9">
    <source>
        <dbReference type="ARBA" id="ARBA00023012"/>
    </source>
</evidence>
<dbReference type="SUPFAM" id="SSF55874">
    <property type="entry name" value="ATPase domain of HSP90 chaperone/DNA topoisomerase II/histidine kinase"/>
    <property type="match status" value="1"/>
</dbReference>
<dbReference type="Pfam" id="PF00072">
    <property type="entry name" value="Response_reg"/>
    <property type="match status" value="3"/>
</dbReference>
<keyword evidence="9" id="KW-0902">Two-component regulatory system</keyword>